<dbReference type="InterPro" id="IPR015424">
    <property type="entry name" value="PyrdxlP-dep_Trfase"/>
</dbReference>
<keyword evidence="1" id="KW-0663">Pyridoxal phosphate</keyword>
<dbReference type="GO" id="GO:0016829">
    <property type="term" value="F:lyase activity"/>
    <property type="evidence" value="ECO:0007669"/>
    <property type="project" value="UniProtKB-KW"/>
</dbReference>
<protein>
    <submittedName>
        <fullName evidence="3">Selenocysteine lyase/Cysteine desulfurase</fullName>
    </submittedName>
</protein>
<name>A0A1G6GUP2_9BACT</name>
<evidence type="ECO:0000256" key="1">
    <source>
        <dbReference type="ARBA" id="ARBA00022898"/>
    </source>
</evidence>
<dbReference type="EMBL" id="FMYP01000003">
    <property type="protein sequence ID" value="SDB84846.1"/>
    <property type="molecule type" value="Genomic_DNA"/>
</dbReference>
<dbReference type="PANTHER" id="PTHR43586:SF8">
    <property type="entry name" value="CYSTEINE DESULFURASE 1, CHLOROPLASTIC"/>
    <property type="match status" value="1"/>
</dbReference>
<dbReference type="Pfam" id="PF00266">
    <property type="entry name" value="Aminotran_5"/>
    <property type="match status" value="1"/>
</dbReference>
<keyword evidence="3" id="KW-0456">Lyase</keyword>
<dbReference type="OrthoDB" id="9804366at2"/>
<dbReference type="Gene3D" id="3.90.1150.10">
    <property type="entry name" value="Aspartate Aminotransferase, domain 1"/>
    <property type="match status" value="1"/>
</dbReference>
<gene>
    <name evidence="3" type="ORF">SAMN05216323_100392</name>
</gene>
<organism evidence="3 4">
    <name type="scientific">Williamwhitmania taraxaci</name>
    <dbReference type="NCBI Taxonomy" id="1640674"/>
    <lineage>
        <taxon>Bacteria</taxon>
        <taxon>Pseudomonadati</taxon>
        <taxon>Bacteroidota</taxon>
        <taxon>Bacteroidia</taxon>
        <taxon>Bacteroidales</taxon>
        <taxon>Williamwhitmaniaceae</taxon>
        <taxon>Williamwhitmania</taxon>
    </lineage>
</organism>
<accession>A0A1G6GUP2</accession>
<feature type="domain" description="Aminotransferase class V" evidence="2">
    <location>
        <begin position="37"/>
        <end position="441"/>
    </location>
</feature>
<dbReference type="RefSeq" id="WP_092434802.1">
    <property type="nucleotide sequence ID" value="NZ_FMYP01000003.1"/>
</dbReference>
<evidence type="ECO:0000259" key="2">
    <source>
        <dbReference type="Pfam" id="PF00266"/>
    </source>
</evidence>
<dbReference type="STRING" id="1640674.SAMN05216323_100392"/>
<evidence type="ECO:0000313" key="3">
    <source>
        <dbReference type="EMBL" id="SDB84846.1"/>
    </source>
</evidence>
<dbReference type="InterPro" id="IPR015421">
    <property type="entry name" value="PyrdxlP-dep_Trfase_major"/>
</dbReference>
<dbReference type="InterPro" id="IPR000192">
    <property type="entry name" value="Aminotrans_V_dom"/>
</dbReference>
<dbReference type="AlphaFoldDB" id="A0A1G6GUP2"/>
<dbReference type="InterPro" id="IPR015422">
    <property type="entry name" value="PyrdxlP-dep_Trfase_small"/>
</dbReference>
<sequence>MGNVSGKLEDYFDKFRQNIVGIDATYESPYGVKKVVYADWIASGRLYGPIEEKMLKVFGPMVANTHTESSEMGRFMTEAYHFSLHEIKRHVNANASDVIIMAGFGMTSAINKFQRILGLKNLGAKFASADERPVVFVTHLEHHSNHTSWYETNVDVVVVEPDENLLVSADKLREALEPYRHRPLIIGSFSACSNVTGVFTPYHKLAAAMHEVGGYCFVDFAASAPYVHMDMHPENEAERLDAVFFSPHKFLGGPGTSGVLIFNSLLYKNRVPDQPGGGTVDWTNPWGEYKYIDDIERREDGGTPGFLQAIRSALAIGLKEQMGVDNIVKHEHELVCYALQELDSIPRLVKLADNCRSRIGAVSFYMKDIHYNLIVKLLSDRFGIQMRGGCVCAGTYGHFLLHVTKEQSHAITEMISHGDLSQKPGWVRWSIHPTTTMSEINFIVGSLKEIAEKVEEWALDYKYCKKSNEFCYSGLNKIEPAPIENSFTLD</sequence>
<dbReference type="SUPFAM" id="SSF53383">
    <property type="entry name" value="PLP-dependent transferases"/>
    <property type="match status" value="1"/>
</dbReference>
<reference evidence="3 4" key="1">
    <citation type="submission" date="2016-09" db="EMBL/GenBank/DDBJ databases">
        <authorList>
            <person name="Capua I."/>
            <person name="De Benedictis P."/>
            <person name="Joannis T."/>
            <person name="Lombin L.H."/>
            <person name="Cattoli G."/>
        </authorList>
    </citation>
    <scope>NUCLEOTIDE SEQUENCE [LARGE SCALE GENOMIC DNA]</scope>
    <source>
        <strain evidence="3 4">A7P-90m</strain>
    </source>
</reference>
<keyword evidence="4" id="KW-1185">Reference proteome</keyword>
<evidence type="ECO:0000313" key="4">
    <source>
        <dbReference type="Proteomes" id="UP000199452"/>
    </source>
</evidence>
<dbReference type="PANTHER" id="PTHR43586">
    <property type="entry name" value="CYSTEINE DESULFURASE"/>
    <property type="match status" value="1"/>
</dbReference>
<dbReference type="Gene3D" id="3.40.640.10">
    <property type="entry name" value="Type I PLP-dependent aspartate aminotransferase-like (Major domain)"/>
    <property type="match status" value="1"/>
</dbReference>
<proteinExistence type="predicted"/>
<dbReference type="Proteomes" id="UP000199452">
    <property type="component" value="Unassembled WGS sequence"/>
</dbReference>